<dbReference type="Proteomes" id="UP001341840">
    <property type="component" value="Unassembled WGS sequence"/>
</dbReference>
<reference evidence="1 2" key="1">
    <citation type="journal article" date="2023" name="Plants (Basel)">
        <title>Bridging the Gap: Combining Genomics and Transcriptomics Approaches to Understand Stylosanthes scabra, an Orphan Legume from the Brazilian Caatinga.</title>
        <authorList>
            <person name="Ferreira-Neto J.R.C."/>
            <person name="da Silva M.D."/>
            <person name="Binneck E."/>
            <person name="de Melo N.F."/>
            <person name="da Silva R.H."/>
            <person name="de Melo A.L.T.M."/>
            <person name="Pandolfi V."/>
            <person name="Bustamante F.O."/>
            <person name="Brasileiro-Vidal A.C."/>
            <person name="Benko-Iseppon A.M."/>
        </authorList>
    </citation>
    <scope>NUCLEOTIDE SEQUENCE [LARGE SCALE GENOMIC DNA]</scope>
    <source>
        <tissue evidence="1">Leaves</tissue>
    </source>
</reference>
<keyword evidence="2" id="KW-1185">Reference proteome</keyword>
<evidence type="ECO:0000313" key="1">
    <source>
        <dbReference type="EMBL" id="MED6141289.1"/>
    </source>
</evidence>
<feature type="non-terminal residue" evidence="1">
    <location>
        <position position="164"/>
    </location>
</feature>
<evidence type="ECO:0000313" key="2">
    <source>
        <dbReference type="Proteomes" id="UP001341840"/>
    </source>
</evidence>
<organism evidence="1 2">
    <name type="scientific">Stylosanthes scabra</name>
    <dbReference type="NCBI Taxonomy" id="79078"/>
    <lineage>
        <taxon>Eukaryota</taxon>
        <taxon>Viridiplantae</taxon>
        <taxon>Streptophyta</taxon>
        <taxon>Embryophyta</taxon>
        <taxon>Tracheophyta</taxon>
        <taxon>Spermatophyta</taxon>
        <taxon>Magnoliopsida</taxon>
        <taxon>eudicotyledons</taxon>
        <taxon>Gunneridae</taxon>
        <taxon>Pentapetalae</taxon>
        <taxon>rosids</taxon>
        <taxon>fabids</taxon>
        <taxon>Fabales</taxon>
        <taxon>Fabaceae</taxon>
        <taxon>Papilionoideae</taxon>
        <taxon>50 kb inversion clade</taxon>
        <taxon>dalbergioids sensu lato</taxon>
        <taxon>Dalbergieae</taxon>
        <taxon>Pterocarpus clade</taxon>
        <taxon>Stylosanthes</taxon>
    </lineage>
</organism>
<proteinExistence type="predicted"/>
<sequence>MADEKFAWAPSSGILPSGIEANGDGYHPHFEDANLDIKEGSGDNEEDIGDSVGVSIELQHINLSSYQENSSQKSTEKKKRVVICDAKEKKKKIKLPTSKQIADAISKIASAFETRSTIVNTLVVPGTSIGEVMDEIQNIEAITNVADLHSCCQLMMLKPAREMF</sequence>
<comment type="caution">
    <text evidence="1">The sequence shown here is derived from an EMBL/GenBank/DDBJ whole genome shotgun (WGS) entry which is preliminary data.</text>
</comment>
<accession>A0ABU6SYR9</accession>
<protein>
    <submittedName>
        <fullName evidence="1">Uncharacterized protein</fullName>
    </submittedName>
</protein>
<name>A0ABU6SYR9_9FABA</name>
<dbReference type="EMBL" id="JASCZI010063462">
    <property type="protein sequence ID" value="MED6141289.1"/>
    <property type="molecule type" value="Genomic_DNA"/>
</dbReference>
<gene>
    <name evidence="1" type="ORF">PIB30_101880</name>
</gene>